<name>A0ABV2J4C9_9HYPH</name>
<reference evidence="5 6" key="1">
    <citation type="submission" date="2024-06" db="EMBL/GenBank/DDBJ databases">
        <title>Genomic Encyclopedia of Type Strains, Phase IV (KMG-IV): sequencing the most valuable type-strain genomes for metagenomic binning, comparative biology and taxonomic classification.</title>
        <authorList>
            <person name="Goeker M."/>
        </authorList>
    </citation>
    <scope>NUCLEOTIDE SEQUENCE [LARGE SCALE GENOMIC DNA]</scope>
    <source>
        <strain evidence="5 6">DSM 29780</strain>
    </source>
</reference>
<dbReference type="RefSeq" id="WP_354557948.1">
    <property type="nucleotide sequence ID" value="NZ_JBEPMB010000007.1"/>
</dbReference>
<dbReference type="Pfam" id="PF00196">
    <property type="entry name" value="GerE"/>
    <property type="match status" value="1"/>
</dbReference>
<sequence>MSINAIVQFLVMGREHENAKTLIADFEHLLKQYRFEYYGVLIQPRPHQDPMTLVLAGRWPAGWPETYIANRFVLVDPTIRFLGRAAGAFRWKDARKALKSDPQKRRMDQMFKEAARFGLDDGYIFPIHGRQGLLGNMTLGGLTVDLTPVELSLFEQVAKLMYMELSRFRAKAEGADGETAPSSDIKLTRRELEVLHFLAEGMTSQEIGKVLNLSSHTVDWYMNGIQEKLQAKNRQHVVALAFRQGFVS</sequence>
<evidence type="ECO:0000259" key="4">
    <source>
        <dbReference type="PROSITE" id="PS50043"/>
    </source>
</evidence>
<dbReference type="InterPro" id="IPR000792">
    <property type="entry name" value="Tscrpt_reg_LuxR_C"/>
</dbReference>
<keyword evidence="3" id="KW-0804">Transcription</keyword>
<dbReference type="InterPro" id="IPR005143">
    <property type="entry name" value="TF_LuxR_autoind-bd_dom"/>
</dbReference>
<comment type="caution">
    <text evidence="5">The sequence shown here is derived from an EMBL/GenBank/DDBJ whole genome shotgun (WGS) entry which is preliminary data.</text>
</comment>
<accession>A0ABV2J4C9</accession>
<dbReference type="SMART" id="SM00421">
    <property type="entry name" value="HTH_LUXR"/>
    <property type="match status" value="1"/>
</dbReference>
<dbReference type="PROSITE" id="PS50043">
    <property type="entry name" value="HTH_LUXR_2"/>
    <property type="match status" value="1"/>
</dbReference>
<dbReference type="InterPro" id="IPR036693">
    <property type="entry name" value="TF_LuxR_autoind-bd_dom_sf"/>
</dbReference>
<keyword evidence="6" id="KW-1185">Reference proteome</keyword>
<keyword evidence="2" id="KW-0238">DNA-binding</keyword>
<dbReference type="SUPFAM" id="SSF75516">
    <property type="entry name" value="Pheromone-binding domain of LuxR-like quorum-sensing transcription factors"/>
    <property type="match status" value="1"/>
</dbReference>
<dbReference type="PANTHER" id="PTHR44688:SF16">
    <property type="entry name" value="DNA-BINDING TRANSCRIPTIONAL ACTIVATOR DEVR_DOSR"/>
    <property type="match status" value="1"/>
</dbReference>
<dbReference type="Gene3D" id="3.30.450.80">
    <property type="entry name" value="Transcription factor LuxR-like, autoinducer-binding domain"/>
    <property type="match status" value="1"/>
</dbReference>
<dbReference type="CDD" id="cd06170">
    <property type="entry name" value="LuxR_C_like"/>
    <property type="match status" value="1"/>
</dbReference>
<dbReference type="EMBL" id="JBEPMB010000007">
    <property type="protein sequence ID" value="MET3615483.1"/>
    <property type="molecule type" value="Genomic_DNA"/>
</dbReference>
<organism evidence="5 6">
    <name type="scientific">Rhizobium aquaticum</name>
    <dbReference type="NCBI Taxonomy" id="1549636"/>
    <lineage>
        <taxon>Bacteria</taxon>
        <taxon>Pseudomonadati</taxon>
        <taxon>Pseudomonadota</taxon>
        <taxon>Alphaproteobacteria</taxon>
        <taxon>Hyphomicrobiales</taxon>
        <taxon>Rhizobiaceae</taxon>
        <taxon>Rhizobium/Agrobacterium group</taxon>
        <taxon>Rhizobium</taxon>
    </lineage>
</organism>
<evidence type="ECO:0000256" key="2">
    <source>
        <dbReference type="ARBA" id="ARBA00023125"/>
    </source>
</evidence>
<dbReference type="InterPro" id="IPR036388">
    <property type="entry name" value="WH-like_DNA-bd_sf"/>
</dbReference>
<feature type="domain" description="HTH luxR-type" evidence="4">
    <location>
        <begin position="180"/>
        <end position="245"/>
    </location>
</feature>
<evidence type="ECO:0000313" key="6">
    <source>
        <dbReference type="Proteomes" id="UP001549047"/>
    </source>
</evidence>
<dbReference type="PRINTS" id="PR00038">
    <property type="entry name" value="HTHLUXR"/>
</dbReference>
<dbReference type="Pfam" id="PF03472">
    <property type="entry name" value="Autoind_bind"/>
    <property type="match status" value="1"/>
</dbReference>
<keyword evidence="1" id="KW-0805">Transcription regulation</keyword>
<dbReference type="SUPFAM" id="SSF46894">
    <property type="entry name" value="C-terminal effector domain of the bipartite response regulators"/>
    <property type="match status" value="1"/>
</dbReference>
<evidence type="ECO:0000256" key="3">
    <source>
        <dbReference type="ARBA" id="ARBA00023163"/>
    </source>
</evidence>
<dbReference type="Proteomes" id="UP001549047">
    <property type="component" value="Unassembled WGS sequence"/>
</dbReference>
<dbReference type="PANTHER" id="PTHR44688">
    <property type="entry name" value="DNA-BINDING TRANSCRIPTIONAL ACTIVATOR DEVR_DOSR"/>
    <property type="match status" value="1"/>
</dbReference>
<gene>
    <name evidence="5" type="ORF">ABID16_003827</name>
</gene>
<dbReference type="InterPro" id="IPR016032">
    <property type="entry name" value="Sig_transdc_resp-reg_C-effctor"/>
</dbReference>
<dbReference type="Gene3D" id="1.10.10.10">
    <property type="entry name" value="Winged helix-like DNA-binding domain superfamily/Winged helix DNA-binding domain"/>
    <property type="match status" value="1"/>
</dbReference>
<proteinExistence type="predicted"/>
<evidence type="ECO:0000256" key="1">
    <source>
        <dbReference type="ARBA" id="ARBA00023015"/>
    </source>
</evidence>
<evidence type="ECO:0000313" key="5">
    <source>
        <dbReference type="EMBL" id="MET3615483.1"/>
    </source>
</evidence>
<protein>
    <submittedName>
        <fullName evidence="5">LuxR family transcriptional regulator</fullName>
    </submittedName>
</protein>